<dbReference type="InterPro" id="IPR022606">
    <property type="entry name" value="DUF2914"/>
</dbReference>
<dbReference type="Proteomes" id="UP000030661">
    <property type="component" value="Unassembled WGS sequence"/>
</dbReference>
<proteinExistence type="predicted"/>
<accession>A0A081C9C6</accession>
<feature type="compositionally biased region" description="Low complexity" evidence="1">
    <location>
        <begin position="159"/>
        <end position="175"/>
    </location>
</feature>
<evidence type="ECO:0000313" key="4">
    <source>
        <dbReference type="Proteomes" id="UP000030661"/>
    </source>
</evidence>
<protein>
    <recommendedName>
        <fullName evidence="2">DUF2914 domain-containing protein</fullName>
    </recommendedName>
</protein>
<dbReference type="HOGENOM" id="CLU_820537_0_0_0"/>
<evidence type="ECO:0000256" key="1">
    <source>
        <dbReference type="SAM" id="MobiDB-lite"/>
    </source>
</evidence>
<dbReference type="AlphaFoldDB" id="A0A081C9C6"/>
<dbReference type="STRING" id="1499967.U27_01080"/>
<name>A0A081C9C6_VECG1</name>
<dbReference type="Pfam" id="PF11141">
    <property type="entry name" value="DUF2914"/>
    <property type="match status" value="1"/>
</dbReference>
<keyword evidence="4" id="KW-1185">Reference proteome</keyword>
<feature type="domain" description="DUF2914" evidence="2">
    <location>
        <begin position="274"/>
        <end position="336"/>
    </location>
</feature>
<feature type="compositionally biased region" description="Basic and acidic residues" evidence="1">
    <location>
        <begin position="143"/>
        <end position="155"/>
    </location>
</feature>
<organism evidence="3">
    <name type="scientific">Vecturithrix granuli</name>
    <dbReference type="NCBI Taxonomy" id="1499967"/>
    <lineage>
        <taxon>Bacteria</taxon>
        <taxon>Candidatus Moduliflexota</taxon>
        <taxon>Candidatus Vecturitrichia</taxon>
        <taxon>Candidatus Vecturitrichales</taxon>
        <taxon>Candidatus Vecturitrichaceae</taxon>
        <taxon>Candidatus Vecturithrix</taxon>
    </lineage>
</organism>
<evidence type="ECO:0000259" key="2">
    <source>
        <dbReference type="Pfam" id="PF11141"/>
    </source>
</evidence>
<evidence type="ECO:0000313" key="3">
    <source>
        <dbReference type="EMBL" id="GAK61181.1"/>
    </source>
</evidence>
<feature type="compositionally biased region" description="Low complexity" evidence="1">
    <location>
        <begin position="58"/>
        <end position="68"/>
    </location>
</feature>
<gene>
    <name evidence="3" type="ORF">U27_01080</name>
</gene>
<feature type="compositionally biased region" description="Pro residues" evidence="1">
    <location>
        <begin position="119"/>
        <end position="137"/>
    </location>
</feature>
<reference evidence="3" key="1">
    <citation type="journal article" date="2015" name="PeerJ">
        <title>First genomic representation of candidate bacterial phylum KSB3 points to enhanced environmental sensing as a trigger of wastewater bulking.</title>
        <authorList>
            <person name="Sekiguchi Y."/>
            <person name="Ohashi A."/>
            <person name="Parks D.H."/>
            <person name="Yamauchi T."/>
            <person name="Tyson G.W."/>
            <person name="Hugenholtz P."/>
        </authorList>
    </citation>
    <scope>NUCLEOTIDE SEQUENCE [LARGE SCALE GENOMIC DNA]</scope>
</reference>
<dbReference type="EMBL" id="DF820477">
    <property type="protein sequence ID" value="GAK61181.1"/>
    <property type="molecule type" value="Genomic_DNA"/>
</dbReference>
<dbReference type="eggNOG" id="ENOG5032Z4U">
    <property type="taxonomic scope" value="Bacteria"/>
</dbReference>
<sequence>MIELFLSIKVCKRFLFCVCLLLLGYLSGCGGGDDGIGERLSGPGSDAALPIRIDATVTPTSTPTPESELFPEEDPPNDAASLSPTLLSEEGLISPTPTSSLALSSEKDVETELSKSALPPTPLPRPTPTPTLTPTPTPTAKAQAEREDTSADRSLKPPKGSNETSETSEKNSSGKQAKSEPEQNSQKTAPKEEIEPEQEPESEQSKDQEETQTDDEQANSSEAVVNSSAIRLDRVVICSKITDRNPVNVTSKFSLSEVGKIYTWMQVSGVKPPKTVKHIYYREGKIVARVTLKLRYASMRTWSEKTFKPEESVGKWKVIVTTENEKEVLALREFTITP</sequence>
<feature type="region of interest" description="Disordered" evidence="1">
    <location>
        <begin position="41"/>
        <end position="225"/>
    </location>
</feature>
<feature type="compositionally biased region" description="Low complexity" evidence="1">
    <location>
        <begin position="94"/>
        <end position="104"/>
    </location>
</feature>